<dbReference type="RefSeq" id="WP_023233547.1">
    <property type="nucleotide sequence ID" value="NZ_CP008925.1"/>
</dbReference>
<dbReference type="Proteomes" id="UP000839902">
    <property type="component" value="Unassembled WGS sequence"/>
</dbReference>
<dbReference type="EMBL" id="AAHNXN010000005">
    <property type="protein sequence ID" value="EBY3764287.1"/>
    <property type="molecule type" value="Genomic_DNA"/>
</dbReference>
<accession>A0A2T9QA20</accession>
<dbReference type="EMBL" id="DAAROJ010000024">
    <property type="protein sequence ID" value="HAE3196755.1"/>
    <property type="molecule type" value="Genomic_DNA"/>
</dbReference>
<feature type="transmembrane region" description="Helical" evidence="1">
    <location>
        <begin position="354"/>
        <end position="374"/>
    </location>
</feature>
<gene>
    <name evidence="5" type="ORF">A6E75_05865</name>
    <name evidence="7" type="ORF">A8D33_06225</name>
    <name evidence="3" type="ORF">APX06_01730</name>
    <name evidence="4" type="ORF">BGP46_09535</name>
    <name evidence="6" type="ORF">CGD37_05360</name>
    <name evidence="2" type="ORF">D4F32_06550</name>
    <name evidence="9" type="ORF">E4904_14800</name>
    <name evidence="8" type="ORF">G3454_003974</name>
</gene>
<sequence length="596" mass="66867">MTKHFNKLLFLVFVILVAMNCYLGSGYTPSSDQSSGIIIANDIAKGNIFLTGWFLSTVTFYFTDLIWYAFLSLVGVSNKVQSYLVPSILISGLVTFCIILSAHKKKFPWAIFFSFGILGVYSSNIFNLAVSHIGAYLYTVIIYIIIERSLLDKVKISNYCAVFFLSLAIFFSDDISKYSFLIPFIASLALDLFSTRKKNCLYYAVVIIIAFIASKVMLSAIQDSGGFQLPGVGGPRFATQEEFINNLYFLSIGTLRLFEAYFFGMNIGLQSFSSIIRLCFLCYFIYIIISSAKQITKFSVIDRTLLLTAIIMPAAFLFSNIPSAVESIRYIAPSVVFGSVFVCRNVNIDYKMSIYLFVLAIVSGAVIYGNAISLDKRNHEVEKLSEYIKNNNLKSGFASFWFASSVSLKSGSIISPVIFNSHEGSVKPFLWLSKIDNYERRNSFIIADSEDDMNAAIKEYGEPDAIDRIMTKYILIWNEGVNIQFDGFSKSTNSNYFGSLGYSDDYKVCKKEGNAFMVTGPYKPLKQGKYNLHIEKSGEGDVFGDIVAFGGKKVIAKINNVENMDLYIDRTYPDVEVRIYNTDISSCIKSISIDRE</sequence>
<protein>
    <recommendedName>
        <fullName evidence="11">Glycosyltransferase RgtA/B/C/D-like domain-containing protein</fullName>
    </recommendedName>
</protein>
<feature type="transmembrane region" description="Helical" evidence="1">
    <location>
        <begin position="123"/>
        <end position="144"/>
    </location>
</feature>
<evidence type="ECO:0000313" key="10">
    <source>
        <dbReference type="Proteomes" id="UP000323452"/>
    </source>
</evidence>
<evidence type="ECO:0000313" key="7">
    <source>
        <dbReference type="EMBL" id="ECU6928641.1"/>
    </source>
</evidence>
<feature type="transmembrane region" description="Helical" evidence="1">
    <location>
        <begin position="300"/>
        <end position="321"/>
    </location>
</feature>
<evidence type="ECO:0000313" key="5">
    <source>
        <dbReference type="EMBL" id="ECT6424043.1"/>
    </source>
</evidence>
<comment type="caution">
    <text evidence="9">The sequence shown here is derived from an EMBL/GenBank/DDBJ whole genome shotgun (WGS) entry which is preliminary data.</text>
</comment>
<reference evidence="9" key="7">
    <citation type="submission" date="2019-03" db="EMBL/GenBank/DDBJ databases">
        <authorList>
            <person name="Levent G."/>
            <person name="Schlochtermeier A."/>
            <person name="Ives S.E."/>
            <person name="Norman K.N."/>
            <person name="Lawhon S.D."/>
            <person name="Loneragan G.H."/>
            <person name="Anderson R.C."/>
            <person name="Scott H.M."/>
        </authorList>
    </citation>
    <scope>NUCLEOTIDE SEQUENCE</scope>
    <source>
        <strain evidence="9">ME2L-19-234</strain>
    </source>
</reference>
<feature type="transmembrane region" description="Helical" evidence="1">
    <location>
        <begin position="201"/>
        <end position="221"/>
    </location>
</feature>
<reference evidence="2" key="5">
    <citation type="submission" date="2018-09" db="EMBL/GenBank/DDBJ databases">
        <authorList>
            <person name="Ashton P.M."/>
            <person name="Dallman T."/>
            <person name="Nair S."/>
            <person name="De Pinna E."/>
            <person name="Peters T."/>
            <person name="Grant K."/>
        </authorList>
    </citation>
    <scope>NUCLEOTIDE SEQUENCE</scope>
    <source>
        <strain evidence="2">579255</strain>
    </source>
</reference>
<reference evidence="9 10" key="6">
    <citation type="journal article" date="2019" name="Proc. Natl. Acad. Sci. U.S.A.">
        <title>Microbiome composition shapes rapid genomic adaptation of Drosophila melanogaster.</title>
        <authorList>
            <person name="Rudman S.M."/>
            <person name="Greenblum S."/>
            <person name="Hughes R.C."/>
            <person name="Rajpurohit S."/>
            <person name="Kiratli O."/>
            <person name="Lowder D.B."/>
            <person name="Lemmon S.G."/>
            <person name="Petrov D.A."/>
            <person name="Chaston J.M."/>
            <person name="Schmidt P."/>
        </authorList>
    </citation>
    <scope>NUCLEOTIDE SEQUENCE [LARGE SCALE GENOMIC DNA]</scope>
    <source>
        <strain evidence="9 10">ME2L-19-234</strain>
    </source>
</reference>
<proteinExistence type="predicted"/>
<dbReference type="AlphaFoldDB" id="A0A2T9QA20"/>
<dbReference type="EMBL" id="AAKNKP010000004">
    <property type="protein sequence ID" value="ECT6424043.1"/>
    <property type="molecule type" value="Genomic_DNA"/>
</dbReference>
<feature type="transmembrane region" description="Helical" evidence="1">
    <location>
        <begin position="156"/>
        <end position="172"/>
    </location>
</feature>
<evidence type="ECO:0000313" key="6">
    <source>
        <dbReference type="EMBL" id="ECT9247996.1"/>
    </source>
</evidence>
<feature type="transmembrane region" description="Helical" evidence="1">
    <location>
        <begin position="267"/>
        <end position="288"/>
    </location>
</feature>
<dbReference type="EMBL" id="AAKOHZ010000004">
    <property type="protein sequence ID" value="ECT9247996.1"/>
    <property type="molecule type" value="Genomic_DNA"/>
</dbReference>
<keyword evidence="1" id="KW-1133">Transmembrane helix</keyword>
<feature type="transmembrane region" description="Helical" evidence="1">
    <location>
        <begin position="178"/>
        <end position="194"/>
    </location>
</feature>
<dbReference type="EMBL" id="AAKJYZ010000006">
    <property type="protein sequence ID" value="ECS5569414.1"/>
    <property type="molecule type" value="Genomic_DNA"/>
</dbReference>
<reference evidence="7" key="4">
    <citation type="submission" date="2018-07" db="EMBL/GenBank/DDBJ databases">
        <authorList>
            <consortium name="PulseNet: The National Subtyping Network for Foodborne Disease Surveillance"/>
            <person name="Tarr C.L."/>
            <person name="Trees E."/>
            <person name="Katz L.S."/>
            <person name="Carleton-Romer H.A."/>
            <person name="Stroika S."/>
            <person name="Kucerova Z."/>
            <person name="Roache K.F."/>
            <person name="Sabol A.L."/>
            <person name="Besser J."/>
            <person name="Gerner-Smidt P."/>
        </authorList>
    </citation>
    <scope>NUCLEOTIDE SEQUENCE</scope>
    <source>
        <strain evidence="7">PNUSAS002073</strain>
    </source>
</reference>
<keyword evidence="1" id="KW-0472">Membrane</keyword>
<organism evidence="9 10">
    <name type="scientific">Salmonella enterica subsp. enterica serovar Cerro</name>
    <dbReference type="NCBI Taxonomy" id="340188"/>
    <lineage>
        <taxon>Bacteria</taxon>
        <taxon>Pseudomonadati</taxon>
        <taxon>Pseudomonadota</taxon>
        <taxon>Gammaproteobacteria</taxon>
        <taxon>Enterobacterales</taxon>
        <taxon>Enterobacteriaceae</taxon>
        <taxon>Salmonella</taxon>
    </lineage>
</organism>
<dbReference type="EMBL" id="AAKIXF010000001">
    <property type="protein sequence ID" value="ECS2240791.1"/>
    <property type="molecule type" value="Genomic_DNA"/>
</dbReference>
<dbReference type="Proteomes" id="UP000323452">
    <property type="component" value="Unassembled WGS sequence"/>
</dbReference>
<reference evidence="8" key="1">
    <citation type="journal article" date="2018" name="Genome Biol.">
        <title>SKESA: strategic k-mer extension for scrupulous assemblies.</title>
        <authorList>
            <person name="Souvorov A."/>
            <person name="Agarwala R."/>
            <person name="Lipman D.J."/>
        </authorList>
    </citation>
    <scope>NUCLEOTIDE SEQUENCE</scope>
    <source>
        <strain evidence="8">11-0573</strain>
    </source>
</reference>
<evidence type="ECO:0000313" key="8">
    <source>
        <dbReference type="EMBL" id="HAE3196755.1"/>
    </source>
</evidence>
<keyword evidence="1" id="KW-0812">Transmembrane</keyword>
<evidence type="ECO:0000313" key="2">
    <source>
        <dbReference type="EMBL" id="EBY3764287.1"/>
    </source>
</evidence>
<name>A0A2T9QA20_SALET</name>
<dbReference type="EMBL" id="AAKQSY010000004">
    <property type="protein sequence ID" value="ECU6928641.1"/>
    <property type="molecule type" value="Genomic_DNA"/>
</dbReference>
<dbReference type="EMBL" id="SRAQ01000008">
    <property type="protein sequence ID" value="KAA7283240.1"/>
    <property type="molecule type" value="Genomic_DNA"/>
</dbReference>
<reference evidence="3" key="2">
    <citation type="submission" date="2018-07" db="EMBL/GenBank/DDBJ databases">
        <authorList>
            <consortium name="NARMS: The National Antimicrobial Resistance Monitoring System"/>
        </authorList>
    </citation>
    <scope>NUCLEOTIDE SEQUENCE [LARGE SCALE GENOMIC DNA]</scope>
    <source>
        <strain evidence="3">FSIS1503023</strain>
        <strain evidence="5">FSIS1606185</strain>
        <strain evidence="4">FSIS1607449</strain>
        <strain evidence="6">FSIS1702211</strain>
    </source>
</reference>
<evidence type="ECO:0000313" key="9">
    <source>
        <dbReference type="EMBL" id="KAA7283240.1"/>
    </source>
</evidence>
<evidence type="ECO:0000256" key="1">
    <source>
        <dbReference type="SAM" id="Phobius"/>
    </source>
</evidence>
<feature type="transmembrane region" description="Helical" evidence="1">
    <location>
        <begin position="83"/>
        <end position="103"/>
    </location>
</feature>
<feature type="transmembrane region" description="Helical" evidence="1">
    <location>
        <begin position="50"/>
        <end position="71"/>
    </location>
</feature>
<reference evidence="8" key="3">
    <citation type="submission" date="2018-07" db="EMBL/GenBank/DDBJ databases">
        <authorList>
            <consortium name="NCBI Pathogen Detection Project"/>
        </authorList>
    </citation>
    <scope>NUCLEOTIDE SEQUENCE</scope>
    <source>
        <strain evidence="8">11-0573</strain>
    </source>
</reference>
<evidence type="ECO:0000313" key="3">
    <source>
        <dbReference type="EMBL" id="ECS2240791.1"/>
    </source>
</evidence>
<evidence type="ECO:0008006" key="11">
    <source>
        <dbReference type="Google" id="ProtNLM"/>
    </source>
</evidence>
<evidence type="ECO:0000313" key="4">
    <source>
        <dbReference type="EMBL" id="ECS5569414.1"/>
    </source>
</evidence>